<reference evidence="1 2" key="1">
    <citation type="submission" date="2019-11" db="EMBL/GenBank/DDBJ databases">
        <title>Whole-genome sequence of a the green, strictly anaerobic photosynthetic bacterium Heliobacillus mobilis DSM 6151.</title>
        <authorList>
            <person name="Kyndt J.A."/>
            <person name="Meyer T.E."/>
        </authorList>
    </citation>
    <scope>NUCLEOTIDE SEQUENCE [LARGE SCALE GENOMIC DNA]</scope>
    <source>
        <strain evidence="1 2">DSM 6151</strain>
    </source>
</reference>
<sequence>MAKPILAIPKSKGEEKAERVKAKIADYSSRKAKGEKPNLDTLAEKLDLIIDMLFKD</sequence>
<dbReference type="AlphaFoldDB" id="A0A6I3SM71"/>
<gene>
    <name evidence="1" type="ORF">GJ688_12720</name>
</gene>
<dbReference type="Proteomes" id="UP000430670">
    <property type="component" value="Unassembled WGS sequence"/>
</dbReference>
<dbReference type="RefSeq" id="WP_155476927.1">
    <property type="nucleotide sequence ID" value="NZ_WNKU01000015.1"/>
</dbReference>
<proteinExistence type="predicted"/>
<comment type="caution">
    <text evidence="1">The sequence shown here is derived from an EMBL/GenBank/DDBJ whole genome shotgun (WGS) entry which is preliminary data.</text>
</comment>
<evidence type="ECO:0000313" key="2">
    <source>
        <dbReference type="Proteomes" id="UP000430670"/>
    </source>
</evidence>
<organism evidence="1 2">
    <name type="scientific">Heliobacterium mobile</name>
    <name type="common">Heliobacillus mobilis</name>
    <dbReference type="NCBI Taxonomy" id="28064"/>
    <lineage>
        <taxon>Bacteria</taxon>
        <taxon>Bacillati</taxon>
        <taxon>Bacillota</taxon>
        <taxon>Clostridia</taxon>
        <taxon>Eubacteriales</taxon>
        <taxon>Heliobacteriaceae</taxon>
        <taxon>Heliobacterium</taxon>
    </lineage>
</organism>
<evidence type="ECO:0000313" key="1">
    <source>
        <dbReference type="EMBL" id="MTV49835.1"/>
    </source>
</evidence>
<name>A0A6I3SM71_HELMO</name>
<protein>
    <submittedName>
        <fullName evidence="1">Uncharacterized protein</fullName>
    </submittedName>
</protein>
<keyword evidence="2" id="KW-1185">Reference proteome</keyword>
<dbReference type="EMBL" id="WNKU01000015">
    <property type="protein sequence ID" value="MTV49835.1"/>
    <property type="molecule type" value="Genomic_DNA"/>
</dbReference>
<accession>A0A6I3SM71</accession>